<keyword evidence="3" id="KW-1185">Reference proteome</keyword>
<name>A0ABU6DTT9_9GAMM</name>
<feature type="region of interest" description="Disordered" evidence="1">
    <location>
        <begin position="1"/>
        <end position="55"/>
    </location>
</feature>
<feature type="compositionally biased region" description="Polar residues" evidence="1">
    <location>
        <begin position="16"/>
        <end position="46"/>
    </location>
</feature>
<sequence>MAKIPMGDFGNALPEVQQTRLPQSNMGDFANTVGNLGQSLSDYGQEQNKEQRQQEVANKVAELNNNKIADQQAQLHIDEAYSTKFSDAYADIKNRVGNGSLSAQQANIELTQKSDDIFKQLQPNLPLASVNNLRDEWNSSVNKSRASFAPLQIKADEQMQHTQLDQASQIYGRYADPMEGQQKFDSYVSQ</sequence>
<dbReference type="EMBL" id="VTDN01000007">
    <property type="protein sequence ID" value="MEB5477269.1"/>
    <property type="molecule type" value="Genomic_DNA"/>
</dbReference>
<accession>A0ABU6DTT9</accession>
<evidence type="ECO:0000313" key="2">
    <source>
        <dbReference type="EMBL" id="MEB5477269.1"/>
    </source>
</evidence>
<protein>
    <recommendedName>
        <fullName evidence="4">Conjugal transfer protein TraG</fullName>
    </recommendedName>
</protein>
<comment type="caution">
    <text evidence="2">The sequence shown here is derived from an EMBL/GenBank/DDBJ whole genome shotgun (WGS) entry which is preliminary data.</text>
</comment>
<dbReference type="RefSeq" id="WP_325775645.1">
    <property type="nucleotide sequence ID" value="NZ_VTDN01000007.1"/>
</dbReference>
<evidence type="ECO:0000256" key="1">
    <source>
        <dbReference type="SAM" id="MobiDB-lite"/>
    </source>
</evidence>
<gene>
    <name evidence="2" type="ORF">I2F25_09475</name>
</gene>
<evidence type="ECO:0000313" key="3">
    <source>
        <dbReference type="Proteomes" id="UP001339883"/>
    </source>
</evidence>
<evidence type="ECO:0008006" key="4">
    <source>
        <dbReference type="Google" id="ProtNLM"/>
    </source>
</evidence>
<reference evidence="2 3" key="1">
    <citation type="submission" date="2019-08" db="EMBL/GenBank/DDBJ databases">
        <title>Five species of Acinetobacter isolated from floral nectar and animal pollinators.</title>
        <authorList>
            <person name="Hendry T.A."/>
        </authorList>
    </citation>
    <scope>NUCLEOTIDE SEQUENCE [LARGE SCALE GENOMIC DNA]</scope>
    <source>
        <strain evidence="2 3">MD18.27</strain>
    </source>
</reference>
<dbReference type="Proteomes" id="UP001339883">
    <property type="component" value="Unassembled WGS sequence"/>
</dbReference>
<organism evidence="2 3">
    <name type="scientific">Acinetobacter pollinis</name>
    <dbReference type="NCBI Taxonomy" id="2605270"/>
    <lineage>
        <taxon>Bacteria</taxon>
        <taxon>Pseudomonadati</taxon>
        <taxon>Pseudomonadota</taxon>
        <taxon>Gammaproteobacteria</taxon>
        <taxon>Moraxellales</taxon>
        <taxon>Moraxellaceae</taxon>
        <taxon>Acinetobacter</taxon>
    </lineage>
</organism>
<proteinExistence type="predicted"/>